<organism evidence="7 8">
    <name type="scientific">Chitinophaga solisilvae</name>
    <dbReference type="NCBI Taxonomy" id="1233460"/>
    <lineage>
        <taxon>Bacteria</taxon>
        <taxon>Pseudomonadati</taxon>
        <taxon>Bacteroidota</taxon>
        <taxon>Chitinophagia</taxon>
        <taxon>Chitinophagales</taxon>
        <taxon>Chitinophagaceae</taxon>
        <taxon>Chitinophaga</taxon>
    </lineage>
</organism>
<comment type="subcellular location">
    <subcellularLocation>
        <location evidence="1">Cell inner membrane</location>
    </subcellularLocation>
</comment>
<dbReference type="GO" id="GO:0009247">
    <property type="term" value="P:glycolipid biosynthetic process"/>
    <property type="evidence" value="ECO:0007669"/>
    <property type="project" value="UniProtKB-ARBA"/>
</dbReference>
<evidence type="ECO:0000256" key="1">
    <source>
        <dbReference type="ARBA" id="ARBA00004533"/>
    </source>
</evidence>
<dbReference type="OrthoDB" id="9801955at2"/>
<evidence type="ECO:0000256" key="4">
    <source>
        <dbReference type="ARBA" id="ARBA00022679"/>
    </source>
</evidence>
<keyword evidence="5" id="KW-0472">Membrane</keyword>
<dbReference type="PIRSF" id="PIRSF026649">
    <property type="entry name" value="MsbB"/>
    <property type="match status" value="1"/>
</dbReference>
<dbReference type="CDD" id="cd07984">
    <property type="entry name" value="LPLAT_LABLAT-like"/>
    <property type="match status" value="1"/>
</dbReference>
<evidence type="ECO:0000256" key="5">
    <source>
        <dbReference type="ARBA" id="ARBA00023136"/>
    </source>
</evidence>
<keyword evidence="6 7" id="KW-0012">Acyltransferase</keyword>
<gene>
    <name evidence="7" type="ORF">ECE50_000965</name>
</gene>
<sequence>MKYQNGIYTEETAQKSGVAWIFYFLLYRVMRYRYAEVIQNLSRSFPDKSYGEIKNIATQFYRHFSRLFMEILELFTIPEARIKKRVVLHQAALLDACHARGRNIIIMLGHYGNWECVTMLPAFFSFDIYGVYKPLHNGFFNRLMKKIRGRFGLKMLPVEEAPKHLLKSRKPGAYIFISDQSPANGGKYIVNFLNQPTRVITGAERLARATDAVVVYAVINRSATGRRWEITFSLITDDAATTRSGEITSRFNQQLEQDIRKSPAYWLWTHRRWKTQV</sequence>
<dbReference type="InterPro" id="IPR004960">
    <property type="entry name" value="LipA_acyltrans"/>
</dbReference>
<proteinExistence type="predicted"/>
<name>A0A3S1B400_9BACT</name>
<evidence type="ECO:0000256" key="6">
    <source>
        <dbReference type="ARBA" id="ARBA00023315"/>
    </source>
</evidence>
<keyword evidence="8" id="KW-1185">Reference proteome</keyword>
<dbReference type="AlphaFoldDB" id="A0A3S1B400"/>
<dbReference type="EMBL" id="RIAR02000001">
    <property type="protein sequence ID" value="NSL85382.1"/>
    <property type="molecule type" value="Genomic_DNA"/>
</dbReference>
<keyword evidence="3" id="KW-0997">Cell inner membrane</keyword>
<comment type="caution">
    <text evidence="7">The sequence shown here is derived from an EMBL/GenBank/DDBJ whole genome shotgun (WGS) entry which is preliminary data.</text>
</comment>
<evidence type="ECO:0000313" key="8">
    <source>
        <dbReference type="Proteomes" id="UP000281028"/>
    </source>
</evidence>
<evidence type="ECO:0000256" key="3">
    <source>
        <dbReference type="ARBA" id="ARBA00022519"/>
    </source>
</evidence>
<keyword evidence="2" id="KW-1003">Cell membrane</keyword>
<protein>
    <submittedName>
        <fullName evidence="7">Lysophospholipid acyltransferase family protein</fullName>
    </submittedName>
</protein>
<evidence type="ECO:0000256" key="2">
    <source>
        <dbReference type="ARBA" id="ARBA00022475"/>
    </source>
</evidence>
<keyword evidence="4" id="KW-0808">Transferase</keyword>
<dbReference type="Proteomes" id="UP000281028">
    <property type="component" value="Unassembled WGS sequence"/>
</dbReference>
<accession>A0A3S1B400</accession>
<dbReference type="Pfam" id="PF03279">
    <property type="entry name" value="Lip_A_acyltrans"/>
    <property type="match status" value="1"/>
</dbReference>
<dbReference type="GO" id="GO:0005886">
    <property type="term" value="C:plasma membrane"/>
    <property type="evidence" value="ECO:0007669"/>
    <property type="project" value="UniProtKB-SubCell"/>
</dbReference>
<reference evidence="7" key="1">
    <citation type="submission" date="2020-05" db="EMBL/GenBank/DDBJ databases">
        <title>Chitinophaga laudate sp. nov., isolated from a tropical peat swamp.</title>
        <authorList>
            <person name="Goh C.B.S."/>
            <person name="Lee M.S."/>
            <person name="Parimannan S."/>
            <person name="Pasbakhsh P."/>
            <person name="Yule C.M."/>
            <person name="Rajandas H."/>
            <person name="Loke S."/>
            <person name="Croft L."/>
            <person name="Tan J.B.L."/>
        </authorList>
    </citation>
    <scope>NUCLEOTIDE SEQUENCE</scope>
    <source>
        <strain evidence="7">Mgbs1</strain>
    </source>
</reference>
<dbReference type="PANTHER" id="PTHR30606">
    <property type="entry name" value="LIPID A BIOSYNTHESIS LAUROYL ACYLTRANSFERASE"/>
    <property type="match status" value="1"/>
</dbReference>
<evidence type="ECO:0000313" key="7">
    <source>
        <dbReference type="EMBL" id="NSL85382.1"/>
    </source>
</evidence>
<dbReference type="PANTHER" id="PTHR30606:SF10">
    <property type="entry name" value="PHOSPHATIDYLINOSITOL MANNOSIDE ACYLTRANSFERASE"/>
    <property type="match status" value="1"/>
</dbReference>
<dbReference type="GO" id="GO:0016746">
    <property type="term" value="F:acyltransferase activity"/>
    <property type="evidence" value="ECO:0007669"/>
    <property type="project" value="UniProtKB-KW"/>
</dbReference>